<gene>
    <name evidence="1" type="ORF">L6452_32140</name>
</gene>
<organism evidence="1 2">
    <name type="scientific">Arctium lappa</name>
    <name type="common">Greater burdock</name>
    <name type="synonym">Lappa major</name>
    <dbReference type="NCBI Taxonomy" id="4217"/>
    <lineage>
        <taxon>Eukaryota</taxon>
        <taxon>Viridiplantae</taxon>
        <taxon>Streptophyta</taxon>
        <taxon>Embryophyta</taxon>
        <taxon>Tracheophyta</taxon>
        <taxon>Spermatophyta</taxon>
        <taxon>Magnoliopsida</taxon>
        <taxon>eudicotyledons</taxon>
        <taxon>Gunneridae</taxon>
        <taxon>Pentapetalae</taxon>
        <taxon>asterids</taxon>
        <taxon>campanulids</taxon>
        <taxon>Asterales</taxon>
        <taxon>Asteraceae</taxon>
        <taxon>Carduoideae</taxon>
        <taxon>Cardueae</taxon>
        <taxon>Arctiinae</taxon>
        <taxon>Arctium</taxon>
    </lineage>
</organism>
<reference evidence="2" key="1">
    <citation type="journal article" date="2022" name="Mol. Ecol. Resour.">
        <title>The genomes of chicory, endive, great burdock and yacon provide insights into Asteraceae palaeo-polyploidization history and plant inulin production.</title>
        <authorList>
            <person name="Fan W."/>
            <person name="Wang S."/>
            <person name="Wang H."/>
            <person name="Wang A."/>
            <person name="Jiang F."/>
            <person name="Liu H."/>
            <person name="Zhao H."/>
            <person name="Xu D."/>
            <person name="Zhang Y."/>
        </authorList>
    </citation>
    <scope>NUCLEOTIDE SEQUENCE [LARGE SCALE GENOMIC DNA]</scope>
    <source>
        <strain evidence="2">cv. Niubang</strain>
    </source>
</reference>
<keyword evidence="2" id="KW-1185">Reference proteome</keyword>
<reference evidence="1 2" key="2">
    <citation type="journal article" date="2022" name="Mol. Ecol. Resour.">
        <title>The genomes of chicory, endive, great burdock and yacon provide insights into Asteraceae paleo-polyploidization history and plant inulin production.</title>
        <authorList>
            <person name="Fan W."/>
            <person name="Wang S."/>
            <person name="Wang H."/>
            <person name="Wang A."/>
            <person name="Jiang F."/>
            <person name="Liu H."/>
            <person name="Zhao H."/>
            <person name="Xu D."/>
            <person name="Zhang Y."/>
        </authorList>
    </citation>
    <scope>NUCLEOTIDE SEQUENCE [LARGE SCALE GENOMIC DNA]</scope>
    <source>
        <strain evidence="2">cv. Niubang</strain>
    </source>
</reference>
<comment type="caution">
    <text evidence="1">The sequence shown here is derived from an EMBL/GenBank/DDBJ whole genome shotgun (WGS) entry which is preliminary data.</text>
</comment>
<protein>
    <submittedName>
        <fullName evidence="1">Uncharacterized protein</fullName>
    </submittedName>
</protein>
<accession>A0ACB8Z4C3</accession>
<evidence type="ECO:0000313" key="1">
    <source>
        <dbReference type="EMBL" id="KAI3692326.1"/>
    </source>
</evidence>
<proteinExistence type="predicted"/>
<sequence>MESKSYEAVREKTIFEKKLVDEDFVGAKKFTLEVVKGNLHSSDIKGRAGEKEKRKATTIQSLLKYAHNRVGRNEVAMHDRVQKARTEELESKSYEAIREKTIFEKKLVGEDFVGAKKFTLEVVKCNLHSS</sequence>
<dbReference type="EMBL" id="CM042057">
    <property type="protein sequence ID" value="KAI3692326.1"/>
    <property type="molecule type" value="Genomic_DNA"/>
</dbReference>
<dbReference type="Proteomes" id="UP001055879">
    <property type="component" value="Linkage Group LG11"/>
</dbReference>
<name>A0ACB8Z4C3_ARCLA</name>
<evidence type="ECO:0000313" key="2">
    <source>
        <dbReference type="Proteomes" id="UP001055879"/>
    </source>
</evidence>